<organism evidence="1 2">
    <name type="scientific">Polyplax serrata</name>
    <name type="common">Common mouse louse</name>
    <dbReference type="NCBI Taxonomy" id="468196"/>
    <lineage>
        <taxon>Eukaryota</taxon>
        <taxon>Metazoa</taxon>
        <taxon>Ecdysozoa</taxon>
        <taxon>Arthropoda</taxon>
        <taxon>Hexapoda</taxon>
        <taxon>Insecta</taxon>
        <taxon>Pterygota</taxon>
        <taxon>Neoptera</taxon>
        <taxon>Paraneoptera</taxon>
        <taxon>Psocodea</taxon>
        <taxon>Troctomorpha</taxon>
        <taxon>Phthiraptera</taxon>
        <taxon>Anoplura</taxon>
        <taxon>Polyplacidae</taxon>
        <taxon>Polyplax</taxon>
    </lineage>
</organism>
<gene>
    <name evidence="1" type="ORF">RUM44_006066</name>
</gene>
<dbReference type="Proteomes" id="UP001359485">
    <property type="component" value="Unassembled WGS sequence"/>
</dbReference>
<evidence type="ECO:0000313" key="1">
    <source>
        <dbReference type="EMBL" id="KAK6631539.1"/>
    </source>
</evidence>
<protein>
    <recommendedName>
        <fullName evidence="3">Ig-like domain-containing protein</fullName>
    </recommendedName>
</protein>
<dbReference type="InterPro" id="IPR037448">
    <property type="entry name" value="Zig-8"/>
</dbReference>
<dbReference type="EMBL" id="JAWJWF010000006">
    <property type="protein sequence ID" value="KAK6631539.1"/>
    <property type="molecule type" value="Genomic_DNA"/>
</dbReference>
<keyword evidence="2" id="KW-1185">Reference proteome</keyword>
<dbReference type="InterPro" id="IPR036179">
    <property type="entry name" value="Ig-like_dom_sf"/>
</dbReference>
<accession>A0ABR1AYW4</accession>
<evidence type="ECO:0000313" key="2">
    <source>
        <dbReference type="Proteomes" id="UP001359485"/>
    </source>
</evidence>
<name>A0ABR1AYW4_POLSC</name>
<comment type="caution">
    <text evidence="1">The sequence shown here is derived from an EMBL/GenBank/DDBJ whole genome shotgun (WGS) entry which is preliminary data.</text>
</comment>
<dbReference type="PANTHER" id="PTHR23279">
    <property type="entry name" value="DEFECTIVE PROBOSCIS EXTENSION RESPONSE DPR -RELATED"/>
    <property type="match status" value="1"/>
</dbReference>
<dbReference type="SUPFAM" id="SSF48726">
    <property type="entry name" value="Immunoglobulin"/>
    <property type="match status" value="1"/>
</dbReference>
<dbReference type="Gene3D" id="2.60.40.10">
    <property type="entry name" value="Immunoglobulins"/>
    <property type="match status" value="1"/>
</dbReference>
<proteinExistence type="predicted"/>
<reference evidence="1 2" key="1">
    <citation type="submission" date="2023-09" db="EMBL/GenBank/DDBJ databases">
        <title>Genomes of two closely related lineages of the louse Polyplax serrata with different host specificities.</title>
        <authorList>
            <person name="Martinu J."/>
            <person name="Tarabai H."/>
            <person name="Stefka J."/>
            <person name="Hypsa V."/>
        </authorList>
    </citation>
    <scope>NUCLEOTIDE SEQUENCE [LARGE SCALE GENOMIC DNA]</scope>
    <source>
        <strain evidence="1">98ZLc_SE</strain>
    </source>
</reference>
<dbReference type="PANTHER" id="PTHR23279:SF36">
    <property type="entry name" value="DEFECTIVE PROBOSCIS EXTENSION RESPONSE 9, ISOFORM A"/>
    <property type="match status" value="1"/>
</dbReference>
<sequence length="112" mass="13173">MKQDKVSWVRHRDIHLLTVGRYTYTSDQRFRAIHHVHSEEWTLQIKYPQHRDSGIYECQISTTPHLSHFIHFTVVEEMRKIMKLRRHGKSSALGFAGFKLKRLAVGSACNSI</sequence>
<evidence type="ECO:0008006" key="3">
    <source>
        <dbReference type="Google" id="ProtNLM"/>
    </source>
</evidence>
<dbReference type="InterPro" id="IPR013783">
    <property type="entry name" value="Ig-like_fold"/>
</dbReference>